<evidence type="ECO:0000313" key="3">
    <source>
        <dbReference type="EMBL" id="RSI27940.1"/>
    </source>
</evidence>
<dbReference type="EMBL" id="RJMK01000010">
    <property type="protein sequence ID" value="RSI06777.1"/>
    <property type="molecule type" value="Genomic_DNA"/>
</dbReference>
<evidence type="ECO:0000259" key="1">
    <source>
        <dbReference type="PROSITE" id="PS50943"/>
    </source>
</evidence>
<dbReference type="Proteomes" id="UP000273966">
    <property type="component" value="Unassembled WGS sequence"/>
</dbReference>
<comment type="caution">
    <text evidence="2">The sequence shown here is derived from an EMBL/GenBank/DDBJ whole genome shotgun (WGS) entry which is preliminary data.</text>
</comment>
<organism evidence="2 4">
    <name type="scientific">Streptococcus sanguinis</name>
    <dbReference type="NCBI Taxonomy" id="1305"/>
    <lineage>
        <taxon>Bacteria</taxon>
        <taxon>Bacillati</taxon>
        <taxon>Bacillota</taxon>
        <taxon>Bacilli</taxon>
        <taxon>Lactobacillales</taxon>
        <taxon>Streptococcaceae</taxon>
        <taxon>Streptococcus</taxon>
    </lineage>
</organism>
<dbReference type="InterPro" id="IPR001387">
    <property type="entry name" value="Cro/C1-type_HTH"/>
</dbReference>
<dbReference type="InterPro" id="IPR040819">
    <property type="entry name" value="Rol_Rep_N"/>
</dbReference>
<evidence type="ECO:0000313" key="2">
    <source>
        <dbReference type="EMBL" id="RSI06777.1"/>
    </source>
</evidence>
<dbReference type="PROSITE" id="PS50943">
    <property type="entry name" value="HTH_CROC1"/>
    <property type="match status" value="1"/>
</dbReference>
<dbReference type="InterPro" id="IPR003491">
    <property type="entry name" value="REP-like_C"/>
</dbReference>
<protein>
    <submittedName>
        <fullName evidence="2">Replication initiation factor</fullName>
    </submittedName>
</protein>
<gene>
    <name evidence="3" type="ORF">D8879_11330</name>
    <name evidence="2" type="ORF">D8888_10985</name>
</gene>
<name>A0AAE8FXP6_STRSA</name>
<dbReference type="AlphaFoldDB" id="A0AAE8FXP6"/>
<keyword evidence="2" id="KW-0396">Initiation factor</keyword>
<dbReference type="GO" id="GO:0003677">
    <property type="term" value="F:DNA binding"/>
    <property type="evidence" value="ECO:0007669"/>
    <property type="project" value="InterPro"/>
</dbReference>
<evidence type="ECO:0000313" key="4">
    <source>
        <dbReference type="Proteomes" id="UP000272846"/>
    </source>
</evidence>
<evidence type="ECO:0000313" key="5">
    <source>
        <dbReference type="Proteomes" id="UP000273966"/>
    </source>
</evidence>
<dbReference type="CDD" id="cd00093">
    <property type="entry name" value="HTH_XRE"/>
    <property type="match status" value="1"/>
</dbReference>
<dbReference type="Gene3D" id="1.10.260.40">
    <property type="entry name" value="lambda repressor-like DNA-binding domains"/>
    <property type="match status" value="1"/>
</dbReference>
<dbReference type="Proteomes" id="UP000272846">
    <property type="component" value="Unassembled WGS sequence"/>
</dbReference>
<keyword evidence="2" id="KW-0648">Protein biosynthesis</keyword>
<dbReference type="InterPro" id="IPR010982">
    <property type="entry name" value="Lambda_DNA-bd_dom_sf"/>
</dbReference>
<accession>A0AAE8FXP6</accession>
<dbReference type="RefSeq" id="WP_061592356.1">
    <property type="nucleotide sequence ID" value="NZ_CP071419.1"/>
</dbReference>
<dbReference type="EMBL" id="RJMT01000020">
    <property type="protein sequence ID" value="RSI27940.1"/>
    <property type="molecule type" value="Genomic_DNA"/>
</dbReference>
<dbReference type="GO" id="GO:0003743">
    <property type="term" value="F:translation initiation factor activity"/>
    <property type="evidence" value="ECO:0007669"/>
    <property type="project" value="UniProtKB-KW"/>
</dbReference>
<reference evidence="4 5" key="1">
    <citation type="submission" date="2018-11" db="EMBL/GenBank/DDBJ databases">
        <title>Species Designations Belie Phenotypic and Genotypic Heterogeneity in Oral Streptococci.</title>
        <authorList>
            <person name="Velsko I."/>
        </authorList>
    </citation>
    <scope>NUCLEOTIDE SEQUENCE [LARGE SCALE GENOMIC DNA]</scope>
    <source>
        <strain evidence="3 5">BCC16</strain>
        <strain evidence="2 4">KLC04</strain>
    </source>
</reference>
<feature type="domain" description="HTH cro/C1-type" evidence="1">
    <location>
        <begin position="7"/>
        <end position="41"/>
    </location>
</feature>
<dbReference type="SUPFAM" id="SSF47413">
    <property type="entry name" value="lambda repressor-like DNA-binding domains"/>
    <property type="match status" value="1"/>
</dbReference>
<proteinExistence type="predicted"/>
<sequence length="417" mass="49271">MFDYKELKRIRRHLGFSLKEFSALLDVNYNTYKKIEIGERELPKVSQKKFQRLFFNQQKLKGTRLEGKIDYLRVRFKTLDYKTIIDKVLRLGEKQFSEQKKGLYSYHYKIEFQNINIYWSENDHHMGTLVEFSGAGCRQFEYYLQTEQKRDWKDFVCSCVSFAQKSTASPEAAADFLKFTRLDIALDELYNPEGNYPLPDLKDRYDKGLIETKAKSFQLVDKSSGSQSQGKSFYFGSRNSPVFFNFYEKDLEQAGKLDVPVEFVREYYQFKNRYEVRLNDEAANQFVKEWAESYQFDVAGRAVGLINDKIHVYKQTRGGRQLDSDWYALMGSYEAFKFVMCPELCEIGVKEYRWIERSVARTLKRVLMLEEIRGVKKLSQIIREAVLSDDDEKQFLSLIEEEGYADSYENLVRKAVL</sequence>
<dbReference type="Pfam" id="PF18106">
    <property type="entry name" value="Rol_Rep_N"/>
    <property type="match status" value="1"/>
</dbReference>
<dbReference type="Pfam" id="PF02486">
    <property type="entry name" value="Rep_trans"/>
    <property type="match status" value="1"/>
</dbReference>